<sequence length="137" mass="14672">MTFEQLLLAAVEQRLLRPLDVQFALMVAQNDPPAVKLAAALLSRDAGEGHVCLPLSRLSGDEALSGKAGEIRDRLLAEAGAPEDWPALLLASSAVSCGDAPAPMILCGDRLYLNRMWRNELTVARFFNEANRGAGDG</sequence>
<dbReference type="SUPFAM" id="SSF52540">
    <property type="entry name" value="P-loop containing nucleoside triphosphate hydrolases"/>
    <property type="match status" value="1"/>
</dbReference>
<reference evidence="2 3" key="1">
    <citation type="submission" date="2018-06" db="EMBL/GenBank/DDBJ databases">
        <authorList>
            <consortium name="Pathogen Informatics"/>
            <person name="Doyle S."/>
        </authorList>
    </citation>
    <scope>NUCLEOTIDE SEQUENCE [LARGE SCALE GENOMIC DNA]</scope>
    <source>
        <strain evidence="2 3">NCTC13465</strain>
    </source>
</reference>
<dbReference type="EMBL" id="UAWQ01000018">
    <property type="protein sequence ID" value="SQC45480.1"/>
    <property type="molecule type" value="Genomic_DNA"/>
</dbReference>
<dbReference type="InterPro" id="IPR027417">
    <property type="entry name" value="P-loop_NTPase"/>
</dbReference>
<dbReference type="InterPro" id="IPR041851">
    <property type="entry name" value="RecD_N_sf"/>
</dbReference>
<keyword evidence="2" id="KW-0378">Hydrolase</keyword>
<dbReference type="InterPro" id="IPR049550">
    <property type="entry name" value="RecD_N"/>
</dbReference>
<dbReference type="GO" id="GO:0008854">
    <property type="term" value="F:exodeoxyribonuclease V activity"/>
    <property type="evidence" value="ECO:0007669"/>
    <property type="project" value="UniProtKB-EC"/>
</dbReference>
<accession>A0A2X3HC23</accession>
<dbReference type="Proteomes" id="UP000251721">
    <property type="component" value="Unassembled WGS sequence"/>
</dbReference>
<feature type="domain" description="RecBCD enzyme subunit RecD N-terminal" evidence="1">
    <location>
        <begin position="12"/>
        <end position="112"/>
    </location>
</feature>
<protein>
    <submittedName>
        <fullName evidence="2">Exodeoxyribonuclease V subunit alpha</fullName>
        <ecNumber evidence="2">3.1.11.5</ecNumber>
    </submittedName>
</protein>
<dbReference type="EC" id="3.1.11.5" evidence="2"/>
<evidence type="ECO:0000259" key="1">
    <source>
        <dbReference type="Pfam" id="PF21185"/>
    </source>
</evidence>
<dbReference type="Pfam" id="PF21185">
    <property type="entry name" value="RecD_N"/>
    <property type="match status" value="1"/>
</dbReference>
<evidence type="ECO:0000313" key="2">
    <source>
        <dbReference type="EMBL" id="SQC45480.1"/>
    </source>
</evidence>
<dbReference type="AlphaFoldDB" id="A0A2X3HC23"/>
<proteinExistence type="predicted"/>
<evidence type="ECO:0000313" key="3">
    <source>
        <dbReference type="Proteomes" id="UP000251721"/>
    </source>
</evidence>
<dbReference type="Gene3D" id="1.10.10.1020">
    <property type="entry name" value="RecBCD complex, subunit RecD, N-terminal domain"/>
    <property type="match status" value="1"/>
</dbReference>
<gene>
    <name evidence="2" type="primary">recD_1</name>
    <name evidence="2" type="ORF">NCTC13465_04034</name>
</gene>
<name>A0A2X3HC23_KLEPN</name>
<organism evidence="2 3">
    <name type="scientific">Klebsiella pneumoniae</name>
    <dbReference type="NCBI Taxonomy" id="573"/>
    <lineage>
        <taxon>Bacteria</taxon>
        <taxon>Pseudomonadati</taxon>
        <taxon>Pseudomonadota</taxon>
        <taxon>Gammaproteobacteria</taxon>
        <taxon>Enterobacterales</taxon>
        <taxon>Enterobacteriaceae</taxon>
        <taxon>Klebsiella/Raoultella group</taxon>
        <taxon>Klebsiella</taxon>
        <taxon>Klebsiella pneumoniae complex</taxon>
    </lineage>
</organism>